<name>A0A518CV94_9BACT</name>
<proteinExistence type="predicted"/>
<dbReference type="PANTHER" id="PTHR12905">
    <property type="entry name" value="METALLOPHOSPHOESTERASE"/>
    <property type="match status" value="1"/>
</dbReference>
<evidence type="ECO:0000313" key="2">
    <source>
        <dbReference type="EMBL" id="QDU83108.1"/>
    </source>
</evidence>
<reference evidence="2 3" key="1">
    <citation type="submission" date="2019-02" db="EMBL/GenBank/DDBJ databases">
        <title>Deep-cultivation of Planctomycetes and their phenomic and genomic characterization uncovers novel biology.</title>
        <authorList>
            <person name="Wiegand S."/>
            <person name="Jogler M."/>
            <person name="Boedeker C."/>
            <person name="Pinto D."/>
            <person name="Vollmers J."/>
            <person name="Rivas-Marin E."/>
            <person name="Kohn T."/>
            <person name="Peeters S.H."/>
            <person name="Heuer A."/>
            <person name="Rast P."/>
            <person name="Oberbeckmann S."/>
            <person name="Bunk B."/>
            <person name="Jeske O."/>
            <person name="Meyerdierks A."/>
            <person name="Storesund J.E."/>
            <person name="Kallscheuer N."/>
            <person name="Luecker S."/>
            <person name="Lage O.M."/>
            <person name="Pohl T."/>
            <person name="Merkel B.J."/>
            <person name="Hornburger P."/>
            <person name="Mueller R.-W."/>
            <person name="Bruemmer F."/>
            <person name="Labrenz M."/>
            <person name="Spormann A.M."/>
            <person name="Op den Camp H."/>
            <person name="Overmann J."/>
            <person name="Amann R."/>
            <person name="Jetten M.S.M."/>
            <person name="Mascher T."/>
            <person name="Medema M.H."/>
            <person name="Devos D.P."/>
            <person name="Kaster A.-K."/>
            <person name="Ovreas L."/>
            <person name="Rohde M."/>
            <person name="Galperin M.Y."/>
            <person name="Jogler C."/>
        </authorList>
    </citation>
    <scope>NUCLEOTIDE SEQUENCE [LARGE SCALE GENOMIC DNA]</scope>
    <source>
        <strain evidence="2 3">Pla163</strain>
    </source>
</reference>
<evidence type="ECO:0000259" key="1">
    <source>
        <dbReference type="Pfam" id="PF00149"/>
    </source>
</evidence>
<sequence length="218" mass="24180">MASQRFVCLSDTHNHHRSLTVPDGDVLVHAGDFTMNGTRGEVEEFADWLEALPHPRKVLVAGNHDRLFQERPDEARALVHFADYLEDGPLEFDGLRLWGSPWQPEFGGWAFGRPAGAAMADVWDAVEGRVDVLVTHVPPRGSMDRIHNGVDIGCAALTAALPRIAPKLHVFGHVHESRGTRTSDGRLSVNAATCDHRYRRAHEPIVVECTDDRFAVVE</sequence>
<feature type="domain" description="Calcineurin-like phosphoesterase" evidence="1">
    <location>
        <begin position="5"/>
        <end position="176"/>
    </location>
</feature>
<dbReference type="CDD" id="cd07379">
    <property type="entry name" value="MPP_239FB"/>
    <property type="match status" value="1"/>
</dbReference>
<organism evidence="2 3">
    <name type="scientific">Rohdeia mirabilis</name>
    <dbReference type="NCBI Taxonomy" id="2528008"/>
    <lineage>
        <taxon>Bacteria</taxon>
        <taxon>Pseudomonadati</taxon>
        <taxon>Planctomycetota</taxon>
        <taxon>Planctomycetia</taxon>
        <taxon>Planctomycetia incertae sedis</taxon>
        <taxon>Rohdeia</taxon>
    </lineage>
</organism>
<gene>
    <name evidence="2" type="ORF">Pla163_02040</name>
</gene>
<dbReference type="EMBL" id="CP036290">
    <property type="protein sequence ID" value="QDU83108.1"/>
    <property type="molecule type" value="Genomic_DNA"/>
</dbReference>
<keyword evidence="3" id="KW-1185">Reference proteome</keyword>
<dbReference type="Gene3D" id="3.60.21.10">
    <property type="match status" value="1"/>
</dbReference>
<dbReference type="PANTHER" id="PTHR12905:SF0">
    <property type="entry name" value="CALCINEURIN-LIKE PHOSPHOESTERASE DOMAIN-CONTAINING PROTEIN"/>
    <property type="match status" value="1"/>
</dbReference>
<dbReference type="Pfam" id="PF00149">
    <property type="entry name" value="Metallophos"/>
    <property type="match status" value="1"/>
</dbReference>
<dbReference type="InterPro" id="IPR029052">
    <property type="entry name" value="Metallo-depent_PP-like"/>
</dbReference>
<dbReference type="Proteomes" id="UP000319342">
    <property type="component" value="Chromosome"/>
</dbReference>
<protein>
    <submittedName>
        <fullName evidence="2">Calcineurin-like phosphoesterase</fullName>
    </submittedName>
</protein>
<dbReference type="RefSeq" id="WP_145182226.1">
    <property type="nucleotide sequence ID" value="NZ_CP036290.1"/>
</dbReference>
<evidence type="ECO:0000313" key="3">
    <source>
        <dbReference type="Proteomes" id="UP000319342"/>
    </source>
</evidence>
<dbReference type="AlphaFoldDB" id="A0A518CV94"/>
<dbReference type="InterPro" id="IPR004843">
    <property type="entry name" value="Calcineurin-like_PHP"/>
</dbReference>
<dbReference type="SUPFAM" id="SSF56300">
    <property type="entry name" value="Metallo-dependent phosphatases"/>
    <property type="match status" value="1"/>
</dbReference>
<accession>A0A518CV94</accession>
<dbReference type="GO" id="GO:0016787">
    <property type="term" value="F:hydrolase activity"/>
    <property type="evidence" value="ECO:0007669"/>
    <property type="project" value="InterPro"/>
</dbReference>
<dbReference type="InterPro" id="IPR051693">
    <property type="entry name" value="UPF0046_metallophosphoest"/>
</dbReference>
<dbReference type="OrthoDB" id="332939at2"/>